<dbReference type="EC" id="2.4.1.-" evidence="10"/>
<evidence type="ECO:0000256" key="9">
    <source>
        <dbReference type="ARBA" id="ARBA00093617"/>
    </source>
</evidence>
<keyword evidence="7 10" id="KW-1133">Transmembrane helix</keyword>
<dbReference type="EMBL" id="CP031264">
    <property type="protein sequence ID" value="AXI79134.1"/>
    <property type="molecule type" value="Genomic_DNA"/>
</dbReference>
<keyword evidence="5 10" id="KW-0808">Transferase</keyword>
<feature type="domain" description="ArnT-like N-terminal" evidence="12">
    <location>
        <begin position="337"/>
        <end position="373"/>
    </location>
</feature>
<dbReference type="Proteomes" id="UP000249340">
    <property type="component" value="Chromosome"/>
</dbReference>
<proteinExistence type="inferred from homology"/>
<name>A0A345SZH9_9ACTN</name>
<keyword evidence="4 10" id="KW-0328">Glycosyltransferase</keyword>
<dbReference type="GO" id="GO:0012505">
    <property type="term" value="C:endomembrane system"/>
    <property type="evidence" value="ECO:0007669"/>
    <property type="project" value="UniProtKB-SubCell"/>
</dbReference>
<comment type="function">
    <text evidence="10">Protein O-mannosyltransferase that catalyzes the transfer of a single mannose residue from a polyprenol phospho-mannosyl lipidic donor to the hydroxyl group of selected serine and threonine residues in acceptor proteins.</text>
</comment>
<dbReference type="InterPro" id="IPR027005">
    <property type="entry name" value="PMT-like"/>
</dbReference>
<evidence type="ECO:0000256" key="7">
    <source>
        <dbReference type="ARBA" id="ARBA00022989"/>
    </source>
</evidence>
<evidence type="ECO:0000313" key="15">
    <source>
        <dbReference type="Proteomes" id="UP000249340"/>
    </source>
</evidence>
<dbReference type="KEGG" id="stri:C7M71_018655"/>
<dbReference type="PANTHER" id="PTHR10050">
    <property type="entry name" value="DOLICHYL-PHOSPHATE-MANNOSE--PROTEIN MANNOSYLTRANSFERASE"/>
    <property type="match status" value="1"/>
</dbReference>
<feature type="transmembrane region" description="Helical" evidence="10">
    <location>
        <begin position="286"/>
        <end position="304"/>
    </location>
</feature>
<feature type="domain" description="ArnT-like N-terminal" evidence="12">
    <location>
        <begin position="146"/>
        <end position="302"/>
    </location>
</feature>
<evidence type="ECO:0000256" key="8">
    <source>
        <dbReference type="ARBA" id="ARBA00023136"/>
    </source>
</evidence>
<feature type="transmembrane region" description="Helical" evidence="10">
    <location>
        <begin position="584"/>
        <end position="607"/>
    </location>
</feature>
<comment type="pathway">
    <text evidence="2 10">Protein modification; protein glycosylation.</text>
</comment>
<keyword evidence="8 10" id="KW-0472">Membrane</keyword>
<evidence type="ECO:0000256" key="4">
    <source>
        <dbReference type="ARBA" id="ARBA00022676"/>
    </source>
</evidence>
<feature type="region of interest" description="Disordered" evidence="11">
    <location>
        <begin position="1"/>
        <end position="76"/>
    </location>
</feature>
<feature type="transmembrane region" description="Helical" evidence="10">
    <location>
        <begin position="561"/>
        <end position="578"/>
    </location>
</feature>
<comment type="similarity">
    <text evidence="3 10">Belongs to the glycosyltransferase 39 family.</text>
</comment>
<dbReference type="InterPro" id="IPR032421">
    <property type="entry name" value="PMT_4TMC"/>
</dbReference>
<feature type="transmembrane region" description="Helical" evidence="10">
    <location>
        <begin position="537"/>
        <end position="554"/>
    </location>
</feature>
<evidence type="ECO:0000256" key="3">
    <source>
        <dbReference type="ARBA" id="ARBA00007222"/>
    </source>
</evidence>
<protein>
    <recommendedName>
        <fullName evidence="9 10">Polyprenol-phosphate-mannose--protein mannosyltransferase</fullName>
        <ecNumber evidence="10">2.4.1.-</ecNumber>
    </recommendedName>
</protein>
<feature type="transmembrane region" description="Helical" evidence="10">
    <location>
        <begin position="619"/>
        <end position="639"/>
    </location>
</feature>
<feature type="compositionally biased region" description="Basic and acidic residues" evidence="11">
    <location>
        <begin position="1"/>
        <end position="11"/>
    </location>
</feature>
<evidence type="ECO:0000256" key="6">
    <source>
        <dbReference type="ARBA" id="ARBA00022692"/>
    </source>
</evidence>
<dbReference type="OrthoDB" id="9776737at2"/>
<organism evidence="14 15">
    <name type="scientific">Peterkaempfera bronchialis</name>
    <dbReference type="NCBI Taxonomy" id="2126346"/>
    <lineage>
        <taxon>Bacteria</taxon>
        <taxon>Bacillati</taxon>
        <taxon>Actinomycetota</taxon>
        <taxon>Actinomycetes</taxon>
        <taxon>Kitasatosporales</taxon>
        <taxon>Streptomycetaceae</taxon>
        <taxon>Peterkaempfera</taxon>
    </lineage>
</organism>
<dbReference type="UniPathway" id="UPA00378"/>
<feature type="domain" description="Protein O-mannosyl-transferase C-terminal four TM" evidence="13">
    <location>
        <begin position="470"/>
        <end position="661"/>
    </location>
</feature>
<feature type="transmembrane region" description="Helical" evidence="10">
    <location>
        <begin position="234"/>
        <end position="255"/>
    </location>
</feature>
<dbReference type="InterPro" id="IPR003342">
    <property type="entry name" value="ArnT-like_N"/>
</dbReference>
<evidence type="ECO:0000313" key="14">
    <source>
        <dbReference type="EMBL" id="AXI79134.1"/>
    </source>
</evidence>
<dbReference type="Pfam" id="PF16192">
    <property type="entry name" value="PMT_4TMC"/>
    <property type="match status" value="1"/>
</dbReference>
<evidence type="ECO:0000256" key="5">
    <source>
        <dbReference type="ARBA" id="ARBA00022679"/>
    </source>
</evidence>
<feature type="transmembrane region" description="Helical" evidence="10">
    <location>
        <begin position="398"/>
        <end position="421"/>
    </location>
</feature>
<feature type="transmembrane region" description="Helical" evidence="10">
    <location>
        <begin position="262"/>
        <end position="280"/>
    </location>
</feature>
<feature type="compositionally biased region" description="Gly residues" evidence="11">
    <location>
        <begin position="18"/>
        <end position="30"/>
    </location>
</feature>
<evidence type="ECO:0000256" key="1">
    <source>
        <dbReference type="ARBA" id="ARBA00004127"/>
    </source>
</evidence>
<dbReference type="Pfam" id="PF02366">
    <property type="entry name" value="PMT"/>
    <property type="match status" value="2"/>
</dbReference>
<keyword evidence="10" id="KW-1003">Cell membrane</keyword>
<dbReference type="GO" id="GO:0004169">
    <property type="term" value="F:dolichyl-phosphate-mannose-protein mannosyltransferase activity"/>
    <property type="evidence" value="ECO:0007669"/>
    <property type="project" value="UniProtKB-UniRule"/>
</dbReference>
<dbReference type="PANTHER" id="PTHR10050:SF46">
    <property type="entry name" value="PROTEIN O-MANNOSYL-TRANSFERASE 2"/>
    <property type="match status" value="1"/>
</dbReference>
<keyword evidence="15" id="KW-1185">Reference proteome</keyword>
<evidence type="ECO:0000256" key="10">
    <source>
        <dbReference type="RuleBase" id="RU367007"/>
    </source>
</evidence>
<sequence length="662" mass="72269">MPHPYDVRVSGDKATGAPAGGDPTGSGGADAPGAPPAGGPTAPDGVPGGGAVLTSERADPPSGDGEQPAPADHRPASAWQRGLGRYGYFGPDRSPLRHRLVPPMPDGPGAPPPDGPSPLLARLGVGLPAALWAWLYRWSGWLGPVAVAVFAGVLRFVHLGSPDAVIFDETYYAKDAWSLLHLGYEASWPDDANKDIIGTPQSIPLSSQAAYIVHPPVGKWIIGLGEWVFGLHPFGWRFAVALLGTLSVLMIARIARRLFRSTLLGCTAGLLLAVDGLHFVMSRTALLDLVVMFWVLAAFGFLLIDRDRTRARIADALGATADHPDASPDAVLAARLNLGWRPYRLLAGVSLGLACATKWSGLYVVAAFGVMVVLWDAGSRRLAGARHPHLATLRRDGLPAFGSMVVVSLVVYVSSWAGWFASSAQPGKGGYFRDWAAHRSGLSSEYITLPVFGRQKMPFQVDLTWVPDKFRSLWHYHSEVYNFHRNLHSPHVYQSNPWSWPVLGRPVSFFYESPKQGQAGCQVSECAREVLGIGTPLLWWAGIVALAYCLYRWALRRDWRAGAILCGLAAGYLPWFEYQERTIFFFYAVVFVPFLVLAVTMMIGAMIGQARASRERRMIGGVAAGLLVLSIVWNFLYFFPIFTGQAIPMDEWNARMWFRAWI</sequence>
<dbReference type="AlphaFoldDB" id="A0A345SZH9"/>
<accession>A0A345SZH9</accession>
<reference evidence="15" key="1">
    <citation type="submission" date="2018-07" db="EMBL/GenBank/DDBJ databases">
        <title>Streptacidiphilus bronchialis DSM 106435 chromosome.</title>
        <authorList>
            <person name="Batra D."/>
            <person name="Gulvik C.A."/>
        </authorList>
    </citation>
    <scope>NUCLEOTIDE SEQUENCE [LARGE SCALE GENOMIC DNA]</scope>
    <source>
        <strain evidence="15">DSM 106435</strain>
    </source>
</reference>
<dbReference type="GO" id="GO:0005886">
    <property type="term" value="C:plasma membrane"/>
    <property type="evidence" value="ECO:0007669"/>
    <property type="project" value="UniProtKB-SubCell"/>
</dbReference>
<feature type="transmembrane region" description="Helical" evidence="10">
    <location>
        <begin position="360"/>
        <end position="377"/>
    </location>
</feature>
<keyword evidence="6 10" id="KW-0812">Transmembrane</keyword>
<evidence type="ECO:0000259" key="12">
    <source>
        <dbReference type="Pfam" id="PF02366"/>
    </source>
</evidence>
<evidence type="ECO:0000256" key="2">
    <source>
        <dbReference type="ARBA" id="ARBA00004922"/>
    </source>
</evidence>
<gene>
    <name evidence="14" type="ORF">C7M71_018655</name>
</gene>
<evidence type="ECO:0000256" key="11">
    <source>
        <dbReference type="SAM" id="MobiDB-lite"/>
    </source>
</evidence>
<comment type="subcellular location">
    <subcellularLocation>
        <location evidence="10">Cell membrane</location>
    </subcellularLocation>
    <subcellularLocation>
        <location evidence="1">Endomembrane system</location>
        <topology evidence="1">Multi-pass membrane protein</topology>
    </subcellularLocation>
</comment>
<evidence type="ECO:0000259" key="13">
    <source>
        <dbReference type="Pfam" id="PF16192"/>
    </source>
</evidence>